<proteinExistence type="predicted"/>
<organism evidence="3 4">
    <name type="scientific">Rossellomorea marisflavi</name>
    <dbReference type="NCBI Taxonomy" id="189381"/>
    <lineage>
        <taxon>Bacteria</taxon>
        <taxon>Bacillati</taxon>
        <taxon>Bacillota</taxon>
        <taxon>Bacilli</taxon>
        <taxon>Bacillales</taxon>
        <taxon>Bacillaceae</taxon>
        <taxon>Rossellomorea</taxon>
    </lineage>
</organism>
<evidence type="ECO:0000313" key="4">
    <source>
        <dbReference type="Proteomes" id="UP000322997"/>
    </source>
</evidence>
<evidence type="ECO:0000256" key="2">
    <source>
        <dbReference type="SAM" id="Phobius"/>
    </source>
</evidence>
<accession>A0A5D4RXK5</accession>
<comment type="caution">
    <text evidence="3">The sequence shown here is derived from an EMBL/GenBank/DDBJ whole genome shotgun (WGS) entry which is preliminary data.</text>
</comment>
<keyword evidence="2" id="KW-0812">Transmembrane</keyword>
<dbReference type="RefSeq" id="WP_148795991.1">
    <property type="nucleotide sequence ID" value="NZ_BSED01000468.1"/>
</dbReference>
<evidence type="ECO:0000256" key="1">
    <source>
        <dbReference type="SAM" id="MobiDB-lite"/>
    </source>
</evidence>
<gene>
    <name evidence="3" type="ORF">FZC83_09240</name>
</gene>
<name>A0A5D4RXK5_9BACI</name>
<sequence length="60" mass="6504">MPDKEPFNDVTDHMSKIEGSPISTDPGNGSLPKPIRWIGIFIIGAFVLGALFILIGSFMN</sequence>
<protein>
    <submittedName>
        <fullName evidence="3">Uncharacterized protein</fullName>
    </submittedName>
</protein>
<keyword evidence="2" id="KW-0472">Membrane</keyword>
<dbReference type="Proteomes" id="UP000322997">
    <property type="component" value="Unassembled WGS sequence"/>
</dbReference>
<dbReference type="EMBL" id="VTEQ01000002">
    <property type="protein sequence ID" value="TYS55121.1"/>
    <property type="molecule type" value="Genomic_DNA"/>
</dbReference>
<feature type="transmembrane region" description="Helical" evidence="2">
    <location>
        <begin position="35"/>
        <end position="59"/>
    </location>
</feature>
<evidence type="ECO:0000313" key="3">
    <source>
        <dbReference type="EMBL" id="TYS55121.1"/>
    </source>
</evidence>
<dbReference type="AlphaFoldDB" id="A0A5D4RXK5"/>
<reference evidence="3 4" key="1">
    <citation type="submission" date="2019-08" db="EMBL/GenBank/DDBJ databases">
        <title>Bacillus genomes from the desert of Cuatro Cienegas, Coahuila.</title>
        <authorList>
            <person name="Olmedo-Alvarez G."/>
        </authorList>
    </citation>
    <scope>NUCLEOTIDE SEQUENCE [LARGE SCALE GENOMIC DNA]</scope>
    <source>
        <strain evidence="3 4">CH108_3D</strain>
    </source>
</reference>
<keyword evidence="2" id="KW-1133">Transmembrane helix</keyword>
<feature type="compositionally biased region" description="Basic and acidic residues" evidence="1">
    <location>
        <begin position="1"/>
        <end position="16"/>
    </location>
</feature>
<feature type="region of interest" description="Disordered" evidence="1">
    <location>
        <begin position="1"/>
        <end position="27"/>
    </location>
</feature>